<reference evidence="1" key="2">
    <citation type="journal article" date="2015" name="Data Brief">
        <title>Shoot transcriptome of the giant reed, Arundo donax.</title>
        <authorList>
            <person name="Barrero R.A."/>
            <person name="Guerrero F.D."/>
            <person name="Moolhuijzen P."/>
            <person name="Goolsby J.A."/>
            <person name="Tidwell J."/>
            <person name="Bellgard S.E."/>
            <person name="Bellgard M.I."/>
        </authorList>
    </citation>
    <scope>NUCLEOTIDE SEQUENCE</scope>
    <source>
        <tissue evidence="1">Shoot tissue taken approximately 20 cm above the soil surface</tissue>
    </source>
</reference>
<protein>
    <submittedName>
        <fullName evidence="1">Uncharacterized protein</fullName>
    </submittedName>
</protein>
<accession>A0A0A9CQ94</accession>
<name>A0A0A9CQ94_ARUDO</name>
<proteinExistence type="predicted"/>
<sequence length="52" mass="6040">MLSPSHQSLQYYEEHVHNGLHKELLGQTNGKVTLNKIKYHCYLDSINLILMS</sequence>
<dbReference type="EMBL" id="GBRH01222330">
    <property type="protein sequence ID" value="JAD75565.1"/>
    <property type="molecule type" value="Transcribed_RNA"/>
</dbReference>
<organism evidence="1">
    <name type="scientific">Arundo donax</name>
    <name type="common">Giant reed</name>
    <name type="synonym">Donax arundinaceus</name>
    <dbReference type="NCBI Taxonomy" id="35708"/>
    <lineage>
        <taxon>Eukaryota</taxon>
        <taxon>Viridiplantae</taxon>
        <taxon>Streptophyta</taxon>
        <taxon>Embryophyta</taxon>
        <taxon>Tracheophyta</taxon>
        <taxon>Spermatophyta</taxon>
        <taxon>Magnoliopsida</taxon>
        <taxon>Liliopsida</taxon>
        <taxon>Poales</taxon>
        <taxon>Poaceae</taxon>
        <taxon>PACMAD clade</taxon>
        <taxon>Arundinoideae</taxon>
        <taxon>Arundineae</taxon>
        <taxon>Arundo</taxon>
    </lineage>
</organism>
<reference evidence="1" key="1">
    <citation type="submission" date="2014-09" db="EMBL/GenBank/DDBJ databases">
        <authorList>
            <person name="Magalhaes I.L.F."/>
            <person name="Oliveira U."/>
            <person name="Santos F.R."/>
            <person name="Vidigal T.H.D.A."/>
            <person name="Brescovit A.D."/>
            <person name="Santos A.J."/>
        </authorList>
    </citation>
    <scope>NUCLEOTIDE SEQUENCE</scope>
    <source>
        <tissue evidence="1">Shoot tissue taken approximately 20 cm above the soil surface</tissue>
    </source>
</reference>
<evidence type="ECO:0000313" key="1">
    <source>
        <dbReference type="EMBL" id="JAD75565.1"/>
    </source>
</evidence>
<dbReference type="AlphaFoldDB" id="A0A0A9CQ94"/>